<dbReference type="InterPro" id="IPR002781">
    <property type="entry name" value="TM_pro_TauE-like"/>
</dbReference>
<evidence type="ECO:0000313" key="9">
    <source>
        <dbReference type="EMBL" id="QND73111.1"/>
    </source>
</evidence>
<evidence type="ECO:0000256" key="7">
    <source>
        <dbReference type="ARBA" id="ARBA00023136"/>
    </source>
</evidence>
<protein>
    <recommendedName>
        <fullName evidence="8">Probable membrane transporter protein</fullName>
    </recommendedName>
</protein>
<organism evidence="9 10">
    <name type="scientific">Tardiphaga robiniae</name>
    <dbReference type="NCBI Taxonomy" id="943830"/>
    <lineage>
        <taxon>Bacteria</taxon>
        <taxon>Pseudomonadati</taxon>
        <taxon>Pseudomonadota</taxon>
        <taxon>Alphaproteobacteria</taxon>
        <taxon>Hyphomicrobiales</taxon>
        <taxon>Nitrobacteraceae</taxon>
        <taxon>Tardiphaga</taxon>
    </lineage>
</organism>
<keyword evidence="7 8" id="KW-0472">Membrane</keyword>
<proteinExistence type="inferred from homology"/>
<gene>
    <name evidence="9" type="ORF">HB776_19290</name>
</gene>
<dbReference type="Proteomes" id="UP000515291">
    <property type="component" value="Chromosome"/>
</dbReference>
<evidence type="ECO:0000256" key="3">
    <source>
        <dbReference type="ARBA" id="ARBA00022448"/>
    </source>
</evidence>
<feature type="transmembrane region" description="Helical" evidence="8">
    <location>
        <begin position="44"/>
        <end position="61"/>
    </location>
</feature>
<feature type="transmembrane region" description="Helical" evidence="8">
    <location>
        <begin position="198"/>
        <end position="216"/>
    </location>
</feature>
<dbReference type="GO" id="GO:0005886">
    <property type="term" value="C:plasma membrane"/>
    <property type="evidence" value="ECO:0007669"/>
    <property type="project" value="UniProtKB-SubCell"/>
</dbReference>
<keyword evidence="4 8" id="KW-1003">Cell membrane</keyword>
<dbReference type="PANTHER" id="PTHR30269:SF37">
    <property type="entry name" value="MEMBRANE TRANSPORTER PROTEIN"/>
    <property type="match status" value="1"/>
</dbReference>
<reference evidence="10" key="1">
    <citation type="journal article" date="2020" name="Mol. Plant Microbe">
        <title>Rhizobial microsymbionts of the narrowly endemic Oxytropis species growing in Kamchatka are characterized by significant genetic diversity and possess a set of genes that are associated with T3SS and T6SS secretion systems and can affect the development of symbiosis.</title>
        <authorList>
            <person name="Safronova V."/>
            <person name="Guro P."/>
            <person name="Sazanova A."/>
            <person name="Kuznetsova I."/>
            <person name="Belimov A."/>
            <person name="Yakubov V."/>
            <person name="Chirak E."/>
            <person name="Afonin A."/>
            <person name="Gogolev Y."/>
            <person name="Andronov E."/>
            <person name="Tikhonovich I."/>
        </authorList>
    </citation>
    <scope>NUCLEOTIDE SEQUENCE [LARGE SCALE GENOMIC DNA]</scope>
    <source>
        <strain evidence="10">581</strain>
    </source>
</reference>
<dbReference type="KEGG" id="trb:HB776_19290"/>
<sequence>MTSSTFIILSAAVFLGAFVSGLAGFAFSAVAGALLLHVLPPIEAVPLMMACSVAVQATNLWALRDGIAWKESLTLVIGGVLGAPLAIWLLQTADARILKEGFGALIAIYAAYMLLRPSLTHLNRMTRNRNVMIGFGGGLVGGLTAMPGALPTIWCDLNGVPKAQQRGLVQPFIAVMQIFSLVLMLSRQQLSPNIVSEFAYSLPALAAGVCLGIFAFRNVQDATFRRTILVLLLFSGVALIV</sequence>
<evidence type="ECO:0000256" key="1">
    <source>
        <dbReference type="ARBA" id="ARBA00004651"/>
    </source>
</evidence>
<comment type="subcellular location">
    <subcellularLocation>
        <location evidence="1 8">Cell membrane</location>
        <topology evidence="1 8">Multi-pass membrane protein</topology>
    </subcellularLocation>
</comment>
<feature type="transmembrane region" description="Helical" evidence="8">
    <location>
        <begin position="73"/>
        <end position="90"/>
    </location>
</feature>
<dbReference type="RefSeq" id="WP_120287096.1">
    <property type="nucleotide sequence ID" value="NZ_CP050292.1"/>
</dbReference>
<dbReference type="Pfam" id="PF01925">
    <property type="entry name" value="TauE"/>
    <property type="match status" value="1"/>
</dbReference>
<keyword evidence="5 8" id="KW-0812">Transmembrane</keyword>
<dbReference type="EMBL" id="CP050292">
    <property type="protein sequence ID" value="QND73111.1"/>
    <property type="molecule type" value="Genomic_DNA"/>
</dbReference>
<dbReference type="AlphaFoldDB" id="A0A7G6U279"/>
<keyword evidence="3" id="KW-0813">Transport</keyword>
<dbReference type="InterPro" id="IPR052017">
    <property type="entry name" value="TSUP"/>
</dbReference>
<evidence type="ECO:0000256" key="2">
    <source>
        <dbReference type="ARBA" id="ARBA00009142"/>
    </source>
</evidence>
<evidence type="ECO:0000256" key="4">
    <source>
        <dbReference type="ARBA" id="ARBA00022475"/>
    </source>
</evidence>
<keyword evidence="6 8" id="KW-1133">Transmembrane helix</keyword>
<feature type="transmembrane region" description="Helical" evidence="8">
    <location>
        <begin position="102"/>
        <end position="119"/>
    </location>
</feature>
<feature type="transmembrane region" description="Helical" evidence="8">
    <location>
        <begin position="222"/>
        <end position="240"/>
    </location>
</feature>
<evidence type="ECO:0000256" key="8">
    <source>
        <dbReference type="RuleBase" id="RU363041"/>
    </source>
</evidence>
<accession>A0A7G6U279</accession>
<evidence type="ECO:0000313" key="10">
    <source>
        <dbReference type="Proteomes" id="UP000515291"/>
    </source>
</evidence>
<dbReference type="PANTHER" id="PTHR30269">
    <property type="entry name" value="TRANSMEMBRANE PROTEIN YFCA"/>
    <property type="match status" value="1"/>
</dbReference>
<evidence type="ECO:0000256" key="5">
    <source>
        <dbReference type="ARBA" id="ARBA00022692"/>
    </source>
</evidence>
<feature type="transmembrane region" description="Helical" evidence="8">
    <location>
        <begin position="131"/>
        <end position="148"/>
    </location>
</feature>
<name>A0A7G6U279_9BRAD</name>
<feature type="transmembrane region" description="Helical" evidence="8">
    <location>
        <begin position="168"/>
        <end position="186"/>
    </location>
</feature>
<evidence type="ECO:0000256" key="6">
    <source>
        <dbReference type="ARBA" id="ARBA00022989"/>
    </source>
</evidence>
<comment type="similarity">
    <text evidence="2 8">Belongs to the 4-toluene sulfonate uptake permease (TSUP) (TC 2.A.102) family.</text>
</comment>